<reference evidence="12" key="1">
    <citation type="submission" date="2025-08" db="UniProtKB">
        <authorList>
            <consortium name="Ensembl"/>
        </authorList>
    </citation>
    <scope>IDENTIFICATION</scope>
</reference>
<evidence type="ECO:0000256" key="11">
    <source>
        <dbReference type="RuleBase" id="RU364020"/>
    </source>
</evidence>
<dbReference type="GO" id="GO:0050655">
    <property type="term" value="P:dermatan sulfate proteoglycan metabolic process"/>
    <property type="evidence" value="ECO:0007669"/>
    <property type="project" value="TreeGrafter"/>
</dbReference>
<evidence type="ECO:0000256" key="5">
    <source>
        <dbReference type="ARBA" id="ARBA00022968"/>
    </source>
</evidence>
<evidence type="ECO:0000256" key="10">
    <source>
        <dbReference type="ARBA" id="ARBA00023277"/>
    </source>
</evidence>
<organism evidence="12 13">
    <name type="scientific">Nothoprocta perdicaria</name>
    <name type="common">Chilean tinamou</name>
    <name type="synonym">Crypturus perdicarius</name>
    <dbReference type="NCBI Taxonomy" id="30464"/>
    <lineage>
        <taxon>Eukaryota</taxon>
        <taxon>Metazoa</taxon>
        <taxon>Chordata</taxon>
        <taxon>Craniata</taxon>
        <taxon>Vertebrata</taxon>
        <taxon>Euteleostomi</taxon>
        <taxon>Archelosauria</taxon>
        <taxon>Archosauria</taxon>
        <taxon>Dinosauria</taxon>
        <taxon>Saurischia</taxon>
        <taxon>Theropoda</taxon>
        <taxon>Coelurosauria</taxon>
        <taxon>Aves</taxon>
        <taxon>Palaeognathae</taxon>
        <taxon>Tinamiformes</taxon>
        <taxon>Tinamidae</taxon>
        <taxon>Nothoprocta</taxon>
    </lineage>
</organism>
<keyword evidence="8" id="KW-0472">Membrane</keyword>
<keyword evidence="5 11" id="KW-0735">Signal-anchor</keyword>
<sequence length="264" mass="29290">EGLRCGRRQSKRGICLDKCLALKKPALFRPQSEAGVSGRSSAPMFQWCFPGELASRAKEALPLTLDTFLHTQQLRKKRLRSFCSRSTEGATLPESPKARGRLLSNMRVSTKLDFLYCQVPATGMEGWQQLLEKLEEKENVTVPMPLPYPRQNAPQTQLSKFNQTMIKAMIGSYIKVLFVRDPFQRLISAYMQSVARKATQANSGTTLLETLSHVVALTAGMGKLSFGGRQQGNRCRGRLALSGRDSATAKPFQFSLMENQGSGV</sequence>
<proteinExistence type="inferred from homology"/>
<dbReference type="InterPro" id="IPR005331">
    <property type="entry name" value="Sulfotransferase"/>
</dbReference>
<keyword evidence="6" id="KW-1133">Transmembrane helix</keyword>
<keyword evidence="3 11" id="KW-0808">Transferase</keyword>
<evidence type="ECO:0000256" key="3">
    <source>
        <dbReference type="ARBA" id="ARBA00022679"/>
    </source>
</evidence>
<dbReference type="Proteomes" id="UP000694420">
    <property type="component" value="Unplaced"/>
</dbReference>
<dbReference type="GO" id="GO:0016051">
    <property type="term" value="P:carbohydrate biosynthetic process"/>
    <property type="evidence" value="ECO:0007669"/>
    <property type="project" value="InterPro"/>
</dbReference>
<protein>
    <recommendedName>
        <fullName evidence="11">Carbohydrate sulfotransferase</fullName>
        <ecNumber evidence="11">2.8.2.-</ecNumber>
    </recommendedName>
</protein>
<evidence type="ECO:0000256" key="4">
    <source>
        <dbReference type="ARBA" id="ARBA00022692"/>
    </source>
</evidence>
<dbReference type="EC" id="2.8.2.-" evidence="11"/>
<dbReference type="AlphaFoldDB" id="A0A8C6YVG8"/>
<keyword evidence="10 11" id="KW-0119">Carbohydrate metabolism</keyword>
<dbReference type="InterPro" id="IPR018011">
    <property type="entry name" value="Carb_sulfotrans_8-10"/>
</dbReference>
<reference evidence="12" key="2">
    <citation type="submission" date="2025-09" db="UniProtKB">
        <authorList>
            <consortium name="Ensembl"/>
        </authorList>
    </citation>
    <scope>IDENTIFICATION</scope>
</reference>
<accession>A0A8C6YVG8</accession>
<dbReference type="GO" id="GO:0008146">
    <property type="term" value="F:sulfotransferase activity"/>
    <property type="evidence" value="ECO:0007669"/>
    <property type="project" value="InterPro"/>
</dbReference>
<keyword evidence="13" id="KW-1185">Reference proteome</keyword>
<evidence type="ECO:0000256" key="2">
    <source>
        <dbReference type="ARBA" id="ARBA00006339"/>
    </source>
</evidence>
<name>A0A8C6YVG8_NOTPE</name>
<dbReference type="Ensembl" id="ENSNPET00000004556.1">
    <property type="protein sequence ID" value="ENSNPEP00000004452.1"/>
    <property type="gene ID" value="ENSNPEG00000003412.1"/>
</dbReference>
<dbReference type="GO" id="GO:0000139">
    <property type="term" value="C:Golgi membrane"/>
    <property type="evidence" value="ECO:0007669"/>
    <property type="project" value="UniProtKB-SubCell"/>
</dbReference>
<evidence type="ECO:0000256" key="9">
    <source>
        <dbReference type="ARBA" id="ARBA00023180"/>
    </source>
</evidence>
<keyword evidence="7 11" id="KW-0333">Golgi apparatus</keyword>
<evidence type="ECO:0000256" key="7">
    <source>
        <dbReference type="ARBA" id="ARBA00023034"/>
    </source>
</evidence>
<evidence type="ECO:0000256" key="6">
    <source>
        <dbReference type="ARBA" id="ARBA00022989"/>
    </source>
</evidence>
<dbReference type="Pfam" id="PF03567">
    <property type="entry name" value="Sulfotransfer_2"/>
    <property type="match status" value="1"/>
</dbReference>
<dbReference type="PANTHER" id="PTHR12137:SF64">
    <property type="entry name" value="CARBOHYDRATE SULFOTRANSFERASE"/>
    <property type="match status" value="1"/>
</dbReference>
<comment type="subcellular location">
    <subcellularLocation>
        <location evidence="1 11">Golgi apparatus membrane</location>
        <topology evidence="1 11">Single-pass type II membrane protein</topology>
    </subcellularLocation>
</comment>
<keyword evidence="9 11" id="KW-0325">Glycoprotein</keyword>
<evidence type="ECO:0000313" key="13">
    <source>
        <dbReference type="Proteomes" id="UP000694420"/>
    </source>
</evidence>
<evidence type="ECO:0000313" key="12">
    <source>
        <dbReference type="Ensembl" id="ENSNPEP00000004452.1"/>
    </source>
</evidence>
<dbReference type="PANTHER" id="PTHR12137">
    <property type="entry name" value="CARBOHYDRATE SULFOTRANSFERASE"/>
    <property type="match status" value="1"/>
</dbReference>
<evidence type="ECO:0000256" key="1">
    <source>
        <dbReference type="ARBA" id="ARBA00004323"/>
    </source>
</evidence>
<comment type="similarity">
    <text evidence="2 11">Belongs to the sulfotransferase 2 family.</text>
</comment>
<keyword evidence="4" id="KW-0812">Transmembrane</keyword>
<evidence type="ECO:0000256" key="8">
    <source>
        <dbReference type="ARBA" id="ARBA00023136"/>
    </source>
</evidence>